<dbReference type="AlphaFoldDB" id="A0A2P5DNZ8"/>
<protein>
    <submittedName>
        <fullName evidence="1">Uncharacterized protein</fullName>
    </submittedName>
</protein>
<feature type="non-terminal residue" evidence="1">
    <location>
        <position position="1"/>
    </location>
</feature>
<gene>
    <name evidence="1" type="ORF">PanWU01x14_047270</name>
</gene>
<feature type="non-terminal residue" evidence="1">
    <location>
        <position position="65"/>
    </location>
</feature>
<reference evidence="2" key="1">
    <citation type="submission" date="2016-06" db="EMBL/GenBank/DDBJ databases">
        <title>Parallel loss of symbiosis genes in relatives of nitrogen-fixing non-legume Parasponia.</title>
        <authorList>
            <person name="Van Velzen R."/>
            <person name="Holmer R."/>
            <person name="Bu F."/>
            <person name="Rutten L."/>
            <person name="Van Zeijl A."/>
            <person name="Liu W."/>
            <person name="Santuari L."/>
            <person name="Cao Q."/>
            <person name="Sharma T."/>
            <person name="Shen D."/>
            <person name="Roswanjaya Y."/>
            <person name="Wardhani T."/>
            <person name="Kalhor M.S."/>
            <person name="Jansen J."/>
            <person name="Van den Hoogen J."/>
            <person name="Gungor B."/>
            <person name="Hartog M."/>
            <person name="Hontelez J."/>
            <person name="Verver J."/>
            <person name="Yang W.-C."/>
            <person name="Schijlen E."/>
            <person name="Repin R."/>
            <person name="Schilthuizen M."/>
            <person name="Schranz E."/>
            <person name="Heidstra R."/>
            <person name="Miyata K."/>
            <person name="Fedorova E."/>
            <person name="Kohlen W."/>
            <person name="Bisseling T."/>
            <person name="Smit S."/>
            <person name="Geurts R."/>
        </authorList>
    </citation>
    <scope>NUCLEOTIDE SEQUENCE [LARGE SCALE GENOMIC DNA]</scope>
    <source>
        <strain evidence="2">cv. WU1-14</strain>
    </source>
</reference>
<name>A0A2P5DNZ8_PARAD</name>
<evidence type="ECO:0000313" key="1">
    <source>
        <dbReference type="EMBL" id="PON75010.1"/>
    </source>
</evidence>
<dbReference type="EMBL" id="JXTB01000026">
    <property type="protein sequence ID" value="PON75010.1"/>
    <property type="molecule type" value="Genomic_DNA"/>
</dbReference>
<dbReference type="Proteomes" id="UP000237105">
    <property type="component" value="Unassembled WGS sequence"/>
</dbReference>
<comment type="caution">
    <text evidence="1">The sequence shown here is derived from an EMBL/GenBank/DDBJ whole genome shotgun (WGS) entry which is preliminary data.</text>
</comment>
<keyword evidence="2" id="KW-1185">Reference proteome</keyword>
<sequence length="65" mass="7515">VSLSFEAINTYYNFPNIKEDKYAHYITEELDYDSIITQMCSLDIRRVSQSDDDTLALAFQSNALN</sequence>
<accession>A0A2P5DNZ8</accession>
<evidence type="ECO:0000313" key="2">
    <source>
        <dbReference type="Proteomes" id="UP000237105"/>
    </source>
</evidence>
<dbReference type="OrthoDB" id="1714944at2759"/>
<organism evidence="1 2">
    <name type="scientific">Parasponia andersonii</name>
    <name type="common">Sponia andersonii</name>
    <dbReference type="NCBI Taxonomy" id="3476"/>
    <lineage>
        <taxon>Eukaryota</taxon>
        <taxon>Viridiplantae</taxon>
        <taxon>Streptophyta</taxon>
        <taxon>Embryophyta</taxon>
        <taxon>Tracheophyta</taxon>
        <taxon>Spermatophyta</taxon>
        <taxon>Magnoliopsida</taxon>
        <taxon>eudicotyledons</taxon>
        <taxon>Gunneridae</taxon>
        <taxon>Pentapetalae</taxon>
        <taxon>rosids</taxon>
        <taxon>fabids</taxon>
        <taxon>Rosales</taxon>
        <taxon>Cannabaceae</taxon>
        <taxon>Parasponia</taxon>
    </lineage>
</organism>
<proteinExistence type="predicted"/>